<gene>
    <name evidence="2" type="primary">gb17946</name>
    <name evidence="2" type="ORF">PR202_gb17946</name>
</gene>
<reference evidence="2" key="1">
    <citation type="journal article" date="2018" name="DNA Res.">
        <title>Multiple hybrid de novo genome assembly of finger millet, an orphan allotetraploid crop.</title>
        <authorList>
            <person name="Hatakeyama M."/>
            <person name="Aluri S."/>
            <person name="Balachadran M.T."/>
            <person name="Sivarajan S.R."/>
            <person name="Patrignani A."/>
            <person name="Gruter S."/>
            <person name="Poveda L."/>
            <person name="Shimizu-Inatsugi R."/>
            <person name="Baeten J."/>
            <person name="Francoijs K.J."/>
            <person name="Nataraja K.N."/>
            <person name="Reddy Y.A.N."/>
            <person name="Phadnis S."/>
            <person name="Ravikumar R.L."/>
            <person name="Schlapbach R."/>
            <person name="Sreeman S.M."/>
            <person name="Shimizu K.K."/>
        </authorList>
    </citation>
    <scope>NUCLEOTIDE SEQUENCE</scope>
</reference>
<comment type="caution">
    <text evidence="2">The sequence shown here is derived from an EMBL/GenBank/DDBJ whole genome shotgun (WGS) entry which is preliminary data.</text>
</comment>
<reference evidence="2" key="2">
    <citation type="submission" date="2021-12" db="EMBL/GenBank/DDBJ databases">
        <title>Resequencing data analysis of finger millet.</title>
        <authorList>
            <person name="Hatakeyama M."/>
            <person name="Aluri S."/>
            <person name="Balachadran M.T."/>
            <person name="Sivarajan S.R."/>
            <person name="Poveda L."/>
            <person name="Shimizu-Inatsugi R."/>
            <person name="Schlapbach R."/>
            <person name="Sreeman S.M."/>
            <person name="Shimizu K.K."/>
        </authorList>
    </citation>
    <scope>NUCLEOTIDE SEQUENCE</scope>
</reference>
<accession>A0AAV5F4E0</accession>
<protein>
    <submittedName>
        <fullName evidence="2">Uncharacterized protein</fullName>
    </submittedName>
</protein>
<evidence type="ECO:0000256" key="1">
    <source>
        <dbReference type="SAM" id="MobiDB-lite"/>
    </source>
</evidence>
<dbReference type="EMBL" id="BQKI01000081">
    <property type="protein sequence ID" value="GJN29696.1"/>
    <property type="molecule type" value="Genomic_DNA"/>
</dbReference>
<dbReference type="AlphaFoldDB" id="A0AAV5F4E0"/>
<keyword evidence="3" id="KW-1185">Reference proteome</keyword>
<feature type="region of interest" description="Disordered" evidence="1">
    <location>
        <begin position="69"/>
        <end position="90"/>
    </location>
</feature>
<sequence length="90" mass="9502">MRGGGHRTAGGAAPGDRDTAVLEQFWPRPKQGMHSGAVLPLRSGSALKSFPLAVHSMLRRPAAIAPSRRTLGAGSGRQARLRTTGTTIFR</sequence>
<name>A0AAV5F4E0_ELECO</name>
<evidence type="ECO:0000313" key="2">
    <source>
        <dbReference type="EMBL" id="GJN29696.1"/>
    </source>
</evidence>
<proteinExistence type="predicted"/>
<organism evidence="2 3">
    <name type="scientific">Eleusine coracana subsp. coracana</name>
    <dbReference type="NCBI Taxonomy" id="191504"/>
    <lineage>
        <taxon>Eukaryota</taxon>
        <taxon>Viridiplantae</taxon>
        <taxon>Streptophyta</taxon>
        <taxon>Embryophyta</taxon>
        <taxon>Tracheophyta</taxon>
        <taxon>Spermatophyta</taxon>
        <taxon>Magnoliopsida</taxon>
        <taxon>Liliopsida</taxon>
        <taxon>Poales</taxon>
        <taxon>Poaceae</taxon>
        <taxon>PACMAD clade</taxon>
        <taxon>Chloridoideae</taxon>
        <taxon>Cynodonteae</taxon>
        <taxon>Eleusininae</taxon>
        <taxon>Eleusine</taxon>
    </lineage>
</organism>
<dbReference type="Proteomes" id="UP001054889">
    <property type="component" value="Unassembled WGS sequence"/>
</dbReference>
<feature type="region of interest" description="Disordered" evidence="1">
    <location>
        <begin position="1"/>
        <end position="21"/>
    </location>
</feature>
<evidence type="ECO:0000313" key="3">
    <source>
        <dbReference type="Proteomes" id="UP001054889"/>
    </source>
</evidence>
<feature type="compositionally biased region" description="Polar residues" evidence="1">
    <location>
        <begin position="81"/>
        <end position="90"/>
    </location>
</feature>